<feature type="compositionally biased region" description="Polar residues" evidence="2">
    <location>
        <begin position="283"/>
        <end position="292"/>
    </location>
</feature>
<comment type="caution">
    <text evidence="3">The sequence shown here is derived from an EMBL/GenBank/DDBJ whole genome shotgun (WGS) entry which is preliminary data.</text>
</comment>
<evidence type="ECO:0000256" key="2">
    <source>
        <dbReference type="SAM" id="MobiDB-lite"/>
    </source>
</evidence>
<dbReference type="Proteomes" id="UP001159428">
    <property type="component" value="Unassembled WGS sequence"/>
</dbReference>
<evidence type="ECO:0000256" key="1">
    <source>
        <dbReference type="SAM" id="Coils"/>
    </source>
</evidence>
<feature type="region of interest" description="Disordered" evidence="2">
    <location>
        <begin position="270"/>
        <end position="292"/>
    </location>
</feature>
<gene>
    <name evidence="3" type="ORF">PMEA_00011751</name>
</gene>
<organism evidence="3 4">
    <name type="scientific">Pocillopora meandrina</name>
    <dbReference type="NCBI Taxonomy" id="46732"/>
    <lineage>
        <taxon>Eukaryota</taxon>
        <taxon>Metazoa</taxon>
        <taxon>Cnidaria</taxon>
        <taxon>Anthozoa</taxon>
        <taxon>Hexacorallia</taxon>
        <taxon>Scleractinia</taxon>
        <taxon>Astrocoeniina</taxon>
        <taxon>Pocilloporidae</taxon>
        <taxon>Pocillopora</taxon>
    </lineage>
</organism>
<dbReference type="AlphaFoldDB" id="A0AAU9Y466"/>
<reference evidence="3 4" key="1">
    <citation type="submission" date="2022-05" db="EMBL/GenBank/DDBJ databases">
        <authorList>
            <consortium name="Genoscope - CEA"/>
            <person name="William W."/>
        </authorList>
    </citation>
    <scope>NUCLEOTIDE SEQUENCE [LARGE SCALE GENOMIC DNA]</scope>
</reference>
<sequence length="292" mass="33863">MKRLLGHRASLLSILREGNRNKRHDLIQHPNGEQINAVSELVLNMLKNGVLLSPPLMAKLRRHKKVLKELSRRKNSIKKRRLHLMNQKGSGFWQGLHEAYWLWILKRNCIANNDCKSDINRYDQYCGQCVRSVTESKHEIEYWRKAYDALLENIIKNHAMSQMAEEYLMVKPKEFQRLVQYYKGQITDSALLNKAGRVTAEEHIIVNNPQVPDAIANQQTRELLQERRRLTKRLRDIPSVPTADLADVESEESAMTEGIVENLLKRMAMKQKEKLQDEIAPPQDTQAGTSHS</sequence>
<keyword evidence="4" id="KW-1185">Reference proteome</keyword>
<dbReference type="EMBL" id="CALNXJ010000202">
    <property type="protein sequence ID" value="CAH3169203.1"/>
    <property type="molecule type" value="Genomic_DNA"/>
</dbReference>
<keyword evidence="1" id="KW-0175">Coiled coil</keyword>
<proteinExistence type="predicted"/>
<protein>
    <submittedName>
        <fullName evidence="3">Uncharacterized protein</fullName>
    </submittedName>
</protein>
<feature type="coiled-coil region" evidence="1">
    <location>
        <begin position="60"/>
        <end position="87"/>
    </location>
</feature>
<accession>A0AAU9Y466</accession>
<name>A0AAU9Y466_9CNID</name>
<evidence type="ECO:0000313" key="3">
    <source>
        <dbReference type="EMBL" id="CAH3169203.1"/>
    </source>
</evidence>
<evidence type="ECO:0000313" key="4">
    <source>
        <dbReference type="Proteomes" id="UP001159428"/>
    </source>
</evidence>